<dbReference type="PANTHER" id="PTHR28020:SF1">
    <property type="entry name" value="YAP1-BINDING PROTEIN 1-RELATED"/>
    <property type="match status" value="1"/>
</dbReference>
<evidence type="ECO:0000313" key="2">
    <source>
        <dbReference type="EMBL" id="CAB4255839.1"/>
    </source>
</evidence>
<name>A0A8H2VIF6_9SACH</name>
<dbReference type="Proteomes" id="UP000644660">
    <property type="component" value="Unassembled WGS sequence"/>
</dbReference>
<dbReference type="GeneID" id="64858900"/>
<dbReference type="AlphaFoldDB" id="A0A8H2VIF6"/>
<protein>
    <submittedName>
        <fullName evidence="2">Similar to Saccharomyces cerevisiae YGL060W YBP2 Central kinetochore associated protein that mediates mitotic progression</fullName>
    </submittedName>
</protein>
<dbReference type="InterPro" id="IPR040347">
    <property type="entry name" value="YBP1/2"/>
</dbReference>
<dbReference type="RefSeq" id="XP_041407683.1">
    <property type="nucleotide sequence ID" value="XM_041551749.1"/>
</dbReference>
<dbReference type="GO" id="GO:0005737">
    <property type="term" value="C:cytoplasm"/>
    <property type="evidence" value="ECO:0007669"/>
    <property type="project" value="TreeGrafter"/>
</dbReference>
<evidence type="ECO:0000313" key="3">
    <source>
        <dbReference type="Proteomes" id="UP000644660"/>
    </source>
</evidence>
<organism evidence="2 3">
    <name type="scientific">Maudiozyma barnettii</name>
    <dbReference type="NCBI Taxonomy" id="61262"/>
    <lineage>
        <taxon>Eukaryota</taxon>
        <taxon>Fungi</taxon>
        <taxon>Dikarya</taxon>
        <taxon>Ascomycota</taxon>
        <taxon>Saccharomycotina</taxon>
        <taxon>Saccharomycetes</taxon>
        <taxon>Saccharomycetales</taxon>
        <taxon>Saccharomycetaceae</taxon>
        <taxon>Maudiozyma</taxon>
    </lineage>
</organism>
<dbReference type="EMBL" id="CAEFZW010000007">
    <property type="protein sequence ID" value="CAB4255839.1"/>
    <property type="molecule type" value="Genomic_DNA"/>
</dbReference>
<feature type="compositionally biased region" description="Polar residues" evidence="1">
    <location>
        <begin position="571"/>
        <end position="581"/>
    </location>
</feature>
<evidence type="ECO:0000256" key="1">
    <source>
        <dbReference type="SAM" id="MobiDB-lite"/>
    </source>
</evidence>
<dbReference type="GO" id="GO:0034599">
    <property type="term" value="P:cellular response to oxidative stress"/>
    <property type="evidence" value="ECO:0007669"/>
    <property type="project" value="InterPro"/>
</dbReference>
<keyword evidence="3" id="KW-1185">Reference proteome</keyword>
<gene>
    <name evidence="2" type="ORF">KABA2_07S05632</name>
</gene>
<sequence length="698" mass="80449">MTTEIEELCQKLTHAFEEQKDDPVSLVTVIDLYASHINSHMTLQEKESFLQTIHDGLSDHIIEQIGWDLPKTLLDFISAENLKTEDQLSKSPILLTVAKCFNKIAINGNSKECLLAACESLSDLKIAPGEEADEVLKSESHLLSDLKLDDSKENQNDTKTDVEKLNDSIYNADEPLKYEDETVPDIKIHFLFEMIITCSRRLETPYPSKFLAEVVMAISNFMRNNIKLMNEPIFFLKRVYQYIVSYNKIQHDRTTKFKDQNIGDDDPQAKIFKDELYLENKLISHLITHTLAQCLKETFFPFDFYYFMELEGTGILDKKIDLTDILSKFYLLTLLYDIDLVQEFKNYATESKNIYDRTFQKLNESEDKTVTKKFIDFLWKVAYNYTIEKSLKETTLVMDPLGVLILIGAYYLEEASCVITDLKITDAIYSYLRYTTTAKNSELYYNSSAECALKYCLWVTVTQNSTNSLREELHKLPEPISRIFLESFLRRIWVSQENHTYNISFIVLSRLLCLFPEYISFEFINSSLASCPDITARGTLLSILKVLMTKPIQNTDSYPIRSPTEPIIPIETSSNDKTTIDTPVEGQKDKNTPPKLPPRPYIQMNDTTMNKISITFVSTVEEYKQTKEDGYFLNLILDYMNFFVSLRGNCNLTVLTCISNAVDDVITDPQDPRPLVGFIRQANEILLLHTSSLKPEEI</sequence>
<dbReference type="OrthoDB" id="5396786at2759"/>
<dbReference type="InterPro" id="IPR013877">
    <property type="entry name" value="YAP-bd/ALF4/Glomulin"/>
</dbReference>
<comment type="caution">
    <text evidence="2">The sequence shown here is derived from an EMBL/GenBank/DDBJ whole genome shotgun (WGS) entry which is preliminary data.</text>
</comment>
<proteinExistence type="predicted"/>
<dbReference type="Pfam" id="PF08568">
    <property type="entry name" value="Kinetochor_Ybp2"/>
    <property type="match status" value="1"/>
</dbReference>
<dbReference type="PANTHER" id="PTHR28020">
    <property type="entry name" value="YAP1-BINDING PROTEIN 1-RELATED"/>
    <property type="match status" value="1"/>
</dbReference>
<reference evidence="2 3" key="1">
    <citation type="submission" date="2020-05" db="EMBL/GenBank/DDBJ databases">
        <authorList>
            <person name="Casaregola S."/>
            <person name="Devillers H."/>
            <person name="Grondin C."/>
        </authorList>
    </citation>
    <scope>NUCLEOTIDE SEQUENCE [LARGE SCALE GENOMIC DNA]</scope>
    <source>
        <strain evidence="2 3">CLIB 1767</strain>
    </source>
</reference>
<feature type="region of interest" description="Disordered" evidence="1">
    <location>
        <begin position="563"/>
        <end position="602"/>
    </location>
</feature>
<accession>A0A8H2VIF6</accession>